<dbReference type="InterPro" id="IPR000531">
    <property type="entry name" value="Beta-barrel_TonB"/>
</dbReference>
<dbReference type="Pfam" id="PF13715">
    <property type="entry name" value="CarbopepD_reg_2"/>
    <property type="match status" value="1"/>
</dbReference>
<dbReference type="SUPFAM" id="SSF49464">
    <property type="entry name" value="Carboxypeptidase regulatory domain-like"/>
    <property type="match status" value="1"/>
</dbReference>
<dbReference type="PROSITE" id="PS52016">
    <property type="entry name" value="TONB_DEPENDENT_REC_3"/>
    <property type="match status" value="1"/>
</dbReference>
<dbReference type="Gene3D" id="2.170.130.10">
    <property type="entry name" value="TonB-dependent receptor, plug domain"/>
    <property type="match status" value="1"/>
</dbReference>
<dbReference type="Proteomes" id="UP000185728">
    <property type="component" value="Unassembled WGS sequence"/>
</dbReference>
<dbReference type="InterPro" id="IPR023997">
    <property type="entry name" value="TonB-dep_OMP_SusC/RagA_CS"/>
</dbReference>
<dbReference type="EMBL" id="FTOB01000009">
    <property type="protein sequence ID" value="SIT08339.1"/>
    <property type="molecule type" value="Genomic_DNA"/>
</dbReference>
<protein>
    <submittedName>
        <fullName evidence="13">TonB-linked outer membrane protein, SusC/RagA family</fullName>
    </submittedName>
</protein>
<dbReference type="InterPro" id="IPR012910">
    <property type="entry name" value="Plug_dom"/>
</dbReference>
<keyword evidence="5 9" id="KW-0798">TonB box</keyword>
<gene>
    <name evidence="13" type="ORF">SAMN05421766_10927</name>
</gene>
<evidence type="ECO:0000256" key="10">
    <source>
        <dbReference type="SAM" id="SignalP"/>
    </source>
</evidence>
<keyword evidence="14" id="KW-1185">Reference proteome</keyword>
<feature type="signal peptide" evidence="10">
    <location>
        <begin position="1"/>
        <end position="25"/>
    </location>
</feature>
<keyword evidence="6 8" id="KW-0472">Membrane</keyword>
<evidence type="ECO:0000256" key="5">
    <source>
        <dbReference type="ARBA" id="ARBA00023077"/>
    </source>
</evidence>
<evidence type="ECO:0000256" key="7">
    <source>
        <dbReference type="ARBA" id="ARBA00023237"/>
    </source>
</evidence>
<dbReference type="InterPro" id="IPR008969">
    <property type="entry name" value="CarboxyPept-like_regulatory"/>
</dbReference>
<dbReference type="InterPro" id="IPR039426">
    <property type="entry name" value="TonB-dep_rcpt-like"/>
</dbReference>
<dbReference type="NCBIfam" id="TIGR04057">
    <property type="entry name" value="SusC_RagA_signa"/>
    <property type="match status" value="1"/>
</dbReference>
<evidence type="ECO:0000256" key="8">
    <source>
        <dbReference type="PROSITE-ProRule" id="PRU01360"/>
    </source>
</evidence>
<evidence type="ECO:0000313" key="14">
    <source>
        <dbReference type="Proteomes" id="UP000185728"/>
    </source>
</evidence>
<sequence length="1029" mass="114389">MKKLNAFGAVKIFMLFLMCSQAVLGQEKTITGKINDISGAPLPGVNVLEIGTKNGVVSDFDGEFSIKIETSPKEAVLSFSYIGFKTIQVAIDEKDHIEVTLEEDLVGLDEVVVVGYGSVKKSDLTGSVASVKVEELSSIPSNSIDKMLQGRVAGLQVINSSQDPGAGATIRIRGASSFNGSNDPLVVVDGFPLGGAGNLKQINPSDIASVEVLKDASAAAIYGSRGANGVIMITTKRAKAGKTTIEVRHQTTVKDFTSNLISWDDPLLMAQLANERSINDGIEPVYTGRTIAGVYYPSVYEIESGSWPHNTDWGDVVFRGSPILTSTTVSMRGANETTSFNIGANYLSDDGVYIEDGYEKYILNLGVSYQFNDRLKFTTSNILSRDVRKNNSGLEYWRNPLWPIYDENGDYFRTSEEDFGHPLPYTENVLNESKGLDIISSYLLDYSVSDHLNVKTQLNYKYGNSISDRYMPKEYTWEGYFYDGVGEIKNWQNHDLLSETFATYTNTFNERHKLDVMVGSSYQNNVTRTSDLRAEGFVNEALQNENMSAGDPESNKIGNGKQESQLLSFYGRLNYGLNDKYLFTATMRADGSSKFGENNKWGYFPSGAISWKAHKEKFIEDLGIFQELKARASYGISGNQGISPYQTLSRYGIENFYDDGQWKTAIGPGYVSGQYGPDYRYKYWSGIPNKDLKWESTAQLNVGLDMAFFNSRLRTTVDFYSKETNDLLRQKYLPLSSSYTRIWVNDGTVKNKGVEVSVEGNIVNAENFSFSSNLVVSVNKNEVVDLGNSQAAGLLRDPNTGMDFEFRGEGFSGFGMATANIYGIGQPLNVFYGYKTDGIIQSEAEGLAAGLTGDLAQPGEFKYVDLNKDGTIDEKDRTVIGDPNPDLIASLGLDFTYKKFDLSIFLNGVYGNDVFYPGKFDQANEMPFRWTNDNPNNDYPKLMATRDTKLSDWFVEDGSFLRIQNLTFGYNFDKDDTSFFTKARLYINATNLYTFSNFNGYDPEVGLDGIYWGGYPRLRNLTLGVDLTF</sequence>
<comment type="subcellular location">
    <subcellularLocation>
        <location evidence="1 8">Cell outer membrane</location>
        <topology evidence="1 8">Multi-pass membrane protein</topology>
    </subcellularLocation>
</comment>
<keyword evidence="7 8" id="KW-0998">Cell outer membrane</keyword>
<evidence type="ECO:0000259" key="12">
    <source>
        <dbReference type="Pfam" id="PF07715"/>
    </source>
</evidence>
<keyword evidence="4 8" id="KW-0812">Transmembrane</keyword>
<keyword evidence="10" id="KW-0732">Signal</keyword>
<feature type="chain" id="PRO_5046996467" evidence="10">
    <location>
        <begin position="26"/>
        <end position="1029"/>
    </location>
</feature>
<dbReference type="InterPro" id="IPR037066">
    <property type="entry name" value="Plug_dom_sf"/>
</dbReference>
<dbReference type="Gene3D" id="2.40.170.20">
    <property type="entry name" value="TonB-dependent receptor, beta-barrel domain"/>
    <property type="match status" value="1"/>
</dbReference>
<evidence type="ECO:0000256" key="1">
    <source>
        <dbReference type="ARBA" id="ARBA00004571"/>
    </source>
</evidence>
<evidence type="ECO:0000259" key="11">
    <source>
        <dbReference type="Pfam" id="PF00593"/>
    </source>
</evidence>
<comment type="caution">
    <text evidence="13">The sequence shown here is derived from an EMBL/GenBank/DDBJ whole genome shotgun (WGS) entry which is preliminary data.</text>
</comment>
<comment type="similarity">
    <text evidence="8 9">Belongs to the TonB-dependent receptor family.</text>
</comment>
<keyword evidence="3 8" id="KW-1134">Transmembrane beta strand</keyword>
<feature type="domain" description="TonB-dependent receptor plug" evidence="12">
    <location>
        <begin position="121"/>
        <end position="230"/>
    </location>
</feature>
<evidence type="ECO:0000256" key="2">
    <source>
        <dbReference type="ARBA" id="ARBA00022448"/>
    </source>
</evidence>
<keyword evidence="2 8" id="KW-0813">Transport</keyword>
<evidence type="ECO:0000256" key="6">
    <source>
        <dbReference type="ARBA" id="ARBA00023136"/>
    </source>
</evidence>
<dbReference type="InterPro" id="IPR023996">
    <property type="entry name" value="TonB-dep_OMP_SusC/RagA"/>
</dbReference>
<evidence type="ECO:0000313" key="13">
    <source>
        <dbReference type="EMBL" id="SIT08339.1"/>
    </source>
</evidence>
<dbReference type="RefSeq" id="WP_076456950.1">
    <property type="nucleotide sequence ID" value="NZ_FTOB01000009.1"/>
</dbReference>
<evidence type="ECO:0000256" key="4">
    <source>
        <dbReference type="ARBA" id="ARBA00022692"/>
    </source>
</evidence>
<name>A0ABY1L193_9FLAO</name>
<evidence type="ECO:0000256" key="9">
    <source>
        <dbReference type="RuleBase" id="RU003357"/>
    </source>
</evidence>
<dbReference type="SUPFAM" id="SSF56935">
    <property type="entry name" value="Porins"/>
    <property type="match status" value="1"/>
</dbReference>
<feature type="domain" description="TonB-dependent receptor-like beta-barrel" evidence="11">
    <location>
        <begin position="394"/>
        <end position="992"/>
    </location>
</feature>
<dbReference type="Pfam" id="PF07715">
    <property type="entry name" value="Plug"/>
    <property type="match status" value="1"/>
</dbReference>
<dbReference type="InterPro" id="IPR036942">
    <property type="entry name" value="Beta-barrel_TonB_sf"/>
</dbReference>
<reference evidence="13 14" key="1">
    <citation type="submission" date="2017-01" db="EMBL/GenBank/DDBJ databases">
        <authorList>
            <person name="Varghese N."/>
            <person name="Submissions S."/>
        </authorList>
    </citation>
    <scope>NUCLEOTIDE SEQUENCE [LARGE SCALE GENOMIC DNA]</scope>
    <source>
        <strain evidence="13 14">DSM 2061</strain>
    </source>
</reference>
<dbReference type="NCBIfam" id="TIGR04056">
    <property type="entry name" value="OMP_RagA_SusC"/>
    <property type="match status" value="1"/>
</dbReference>
<accession>A0ABY1L193</accession>
<organism evidence="13 14">
    <name type="scientific">Zobellia uliginosa</name>
    <dbReference type="NCBI Taxonomy" id="143224"/>
    <lineage>
        <taxon>Bacteria</taxon>
        <taxon>Pseudomonadati</taxon>
        <taxon>Bacteroidota</taxon>
        <taxon>Flavobacteriia</taxon>
        <taxon>Flavobacteriales</taxon>
        <taxon>Flavobacteriaceae</taxon>
        <taxon>Zobellia</taxon>
    </lineage>
</organism>
<proteinExistence type="inferred from homology"/>
<dbReference type="Pfam" id="PF00593">
    <property type="entry name" value="TonB_dep_Rec_b-barrel"/>
    <property type="match status" value="1"/>
</dbReference>
<evidence type="ECO:0000256" key="3">
    <source>
        <dbReference type="ARBA" id="ARBA00022452"/>
    </source>
</evidence>